<dbReference type="GO" id="GO:0006629">
    <property type="term" value="P:lipid metabolic process"/>
    <property type="evidence" value="ECO:0007669"/>
    <property type="project" value="InterPro"/>
</dbReference>
<gene>
    <name evidence="2" type="primary">LOC111315832</name>
</gene>
<proteinExistence type="predicted"/>
<sequence length="134" mass="14371">MEPSFHLSKPAHEMLESPSQTFPALIAFGDSILDTGNNNWLFTMTRANLPPNGRDFAGGKATGRYGNGLVLSNLIGLGIKFPLPAYLDPNLPREDLATGVCFASAGSGLDELTAKTVKEVEAYNISQVVMNRDS</sequence>
<dbReference type="Gene3D" id="3.40.50.1110">
    <property type="entry name" value="SGNH hydrolase"/>
    <property type="match status" value="1"/>
</dbReference>
<organism evidence="1 2">
    <name type="scientific">Durio zibethinus</name>
    <name type="common">Durian</name>
    <dbReference type="NCBI Taxonomy" id="66656"/>
    <lineage>
        <taxon>Eukaryota</taxon>
        <taxon>Viridiplantae</taxon>
        <taxon>Streptophyta</taxon>
        <taxon>Embryophyta</taxon>
        <taxon>Tracheophyta</taxon>
        <taxon>Spermatophyta</taxon>
        <taxon>Magnoliopsida</taxon>
        <taxon>eudicotyledons</taxon>
        <taxon>Gunneridae</taxon>
        <taxon>Pentapetalae</taxon>
        <taxon>rosids</taxon>
        <taxon>malvids</taxon>
        <taxon>Malvales</taxon>
        <taxon>Malvaceae</taxon>
        <taxon>Helicteroideae</taxon>
        <taxon>Durio</taxon>
    </lineage>
</organism>
<evidence type="ECO:0000313" key="1">
    <source>
        <dbReference type="Proteomes" id="UP000515121"/>
    </source>
</evidence>
<dbReference type="PROSITE" id="PS01098">
    <property type="entry name" value="LIPASE_GDSL_SER"/>
    <property type="match status" value="1"/>
</dbReference>
<dbReference type="KEGG" id="dzi:111315832"/>
<dbReference type="PANTHER" id="PTHR45642:SF135">
    <property type="entry name" value="GDSL ESTERASE_LIPASE EXL2"/>
    <property type="match status" value="1"/>
</dbReference>
<dbReference type="InterPro" id="IPR050592">
    <property type="entry name" value="GDSL_lipolytic_enzyme"/>
</dbReference>
<keyword evidence="1" id="KW-1185">Reference proteome</keyword>
<dbReference type="GeneID" id="111315832"/>
<dbReference type="AlphaFoldDB" id="A0A6P6B8R1"/>
<dbReference type="RefSeq" id="XP_022773599.1">
    <property type="nucleotide sequence ID" value="XM_022917864.1"/>
</dbReference>
<accession>A0A6P6B8R1</accession>
<dbReference type="GO" id="GO:0005576">
    <property type="term" value="C:extracellular region"/>
    <property type="evidence" value="ECO:0007669"/>
    <property type="project" value="TreeGrafter"/>
</dbReference>
<dbReference type="OrthoDB" id="1600564at2759"/>
<protein>
    <submittedName>
        <fullName evidence="2">GDSL esterase/lipase At1g73610-like</fullName>
    </submittedName>
</protein>
<dbReference type="PANTHER" id="PTHR45642">
    <property type="entry name" value="GDSL ESTERASE/LIPASE EXL3"/>
    <property type="match status" value="1"/>
</dbReference>
<dbReference type="InterPro" id="IPR008265">
    <property type="entry name" value="Lipase_GDSL_AS"/>
</dbReference>
<dbReference type="InterPro" id="IPR036514">
    <property type="entry name" value="SGNH_hydro_sf"/>
</dbReference>
<dbReference type="GO" id="GO:0016298">
    <property type="term" value="F:lipase activity"/>
    <property type="evidence" value="ECO:0007669"/>
    <property type="project" value="InterPro"/>
</dbReference>
<reference evidence="2" key="1">
    <citation type="submission" date="2025-08" db="UniProtKB">
        <authorList>
            <consortium name="RefSeq"/>
        </authorList>
    </citation>
    <scope>IDENTIFICATION</scope>
    <source>
        <tissue evidence="2">Fruit stalk</tissue>
    </source>
</reference>
<name>A0A6P6B8R1_DURZI</name>
<dbReference type="Proteomes" id="UP000515121">
    <property type="component" value="Unplaced"/>
</dbReference>
<evidence type="ECO:0000313" key="2">
    <source>
        <dbReference type="RefSeq" id="XP_022773599.1"/>
    </source>
</evidence>